<dbReference type="Pfam" id="PF04168">
    <property type="entry name" value="Alpha-E"/>
    <property type="match status" value="1"/>
</dbReference>
<dbReference type="RefSeq" id="WP_114511045.1">
    <property type="nucleotide sequence ID" value="NZ_QPMK01000007.1"/>
</dbReference>
<name>A0A369TL76_9RHOB</name>
<gene>
    <name evidence="2" type="ORF">DU478_11135</name>
</gene>
<evidence type="ECO:0000313" key="3">
    <source>
        <dbReference type="Proteomes" id="UP000253977"/>
    </source>
</evidence>
<evidence type="ECO:0000313" key="2">
    <source>
        <dbReference type="EMBL" id="RDD66053.1"/>
    </source>
</evidence>
<dbReference type="OrthoDB" id="9803532at2"/>
<sequence length="317" mass="35642">MLSRTASHLFWLGRYIERAETTARLLEVGGRNALLPDIGGGYRNDWEAILQSNGSLPDFKEKYGDPVQRNIETFLFFDAENPSSVFACMAAARENARVVRTALTSPVWDAINTAFQELNQFRRMERSKLALSDLTEWTMRSCALIRGSIDATQMRNDGFHFMGTGFGIERADNTARLLDVKYYVLLPNVSYVGSGLDQSQWVTLLRSMSAHRAFGWTYTGELTAAKIADFLILNPQFPRSLRASVQDANYHLDCLTRGYGRATRAQSHARTMLAELVESQVSDIFDEGLHEFLLRFMAQNAGLAGVIQDTYLQGNPE</sequence>
<comment type="caution">
    <text evidence="2">The sequence shown here is derived from an EMBL/GenBank/DDBJ whole genome shotgun (WGS) entry which is preliminary data.</text>
</comment>
<dbReference type="AlphaFoldDB" id="A0A369TL76"/>
<dbReference type="InterPro" id="IPR051680">
    <property type="entry name" value="ATP-dep_Glu-Cys_Ligase-2"/>
</dbReference>
<organism evidence="2 3">
    <name type="scientific">Thalassococcus profundi</name>
    <dbReference type="NCBI Taxonomy" id="2282382"/>
    <lineage>
        <taxon>Bacteria</taxon>
        <taxon>Pseudomonadati</taxon>
        <taxon>Pseudomonadota</taxon>
        <taxon>Alphaproteobacteria</taxon>
        <taxon>Rhodobacterales</taxon>
        <taxon>Roseobacteraceae</taxon>
        <taxon>Thalassococcus</taxon>
    </lineage>
</organism>
<accession>A0A369TL76</accession>
<keyword evidence="3" id="KW-1185">Reference proteome</keyword>
<feature type="domain" description="DUF403" evidence="1">
    <location>
        <begin position="1"/>
        <end position="312"/>
    </location>
</feature>
<proteinExistence type="predicted"/>
<dbReference type="PANTHER" id="PTHR34595">
    <property type="entry name" value="BLR5612 PROTEIN"/>
    <property type="match status" value="1"/>
</dbReference>
<evidence type="ECO:0000259" key="1">
    <source>
        <dbReference type="Pfam" id="PF04168"/>
    </source>
</evidence>
<reference evidence="2 3" key="1">
    <citation type="submission" date="2018-07" db="EMBL/GenBank/DDBJ databases">
        <title>Thalassococcus profundi sp. nov., a marine bacterium isolated from deep seawater of Okinawa Trough.</title>
        <authorList>
            <person name="Yu M."/>
        </authorList>
    </citation>
    <scope>NUCLEOTIDE SEQUENCE [LARGE SCALE GENOMIC DNA]</scope>
    <source>
        <strain evidence="2 3">WRAS1</strain>
    </source>
</reference>
<protein>
    <submittedName>
        <fullName evidence="2">Alpha-E domain-containing protein</fullName>
    </submittedName>
</protein>
<dbReference type="EMBL" id="QPMK01000007">
    <property type="protein sequence ID" value="RDD66053.1"/>
    <property type="molecule type" value="Genomic_DNA"/>
</dbReference>
<dbReference type="InterPro" id="IPR007296">
    <property type="entry name" value="DUF403"/>
</dbReference>
<dbReference type="Proteomes" id="UP000253977">
    <property type="component" value="Unassembled WGS sequence"/>
</dbReference>
<dbReference type="PANTHER" id="PTHR34595:SF7">
    <property type="entry name" value="SLL1039 PROTEIN"/>
    <property type="match status" value="1"/>
</dbReference>